<name>A0A1G7XJ08_9ACTN</name>
<evidence type="ECO:0000313" key="3">
    <source>
        <dbReference type="Proteomes" id="UP000198614"/>
    </source>
</evidence>
<organism evidence="2 3">
    <name type="scientific">Streptomyces griseoaurantiacus</name>
    <dbReference type="NCBI Taxonomy" id="68213"/>
    <lineage>
        <taxon>Bacteria</taxon>
        <taxon>Bacillati</taxon>
        <taxon>Actinomycetota</taxon>
        <taxon>Actinomycetes</taxon>
        <taxon>Kitasatosporales</taxon>
        <taxon>Streptomycetaceae</taxon>
        <taxon>Streptomyces</taxon>
        <taxon>Streptomyces aurantiacus group</taxon>
    </lineage>
</organism>
<evidence type="ECO:0000313" key="2">
    <source>
        <dbReference type="EMBL" id="SDG84205.1"/>
    </source>
</evidence>
<dbReference type="Proteomes" id="UP000198614">
    <property type="component" value="Unassembled WGS sequence"/>
</dbReference>
<proteinExistence type="predicted"/>
<sequence length="306" mass="31259">MTTAPTPPPAAPAPFPSGPGPQPFAPAPAPAPVTGPGPGLGPGNAPPAPAPDAGVTAGAHPPRRAGAGGWLRHGLGLGRGPAGPRTGRHSLPAQDLDALCLPLGDDGVVAGVDAQGRPAVLGINRPTPYDVVLIGGLWTAQVLALRTAATGARVAVETGRPQAWAQMVHAMGGGQNGLAVYDVGRVPPQGASAGTPVLVVRDCGMRPPRGRVVSGPWQAVLTLLPYLSPVAPRLIRQARLVGVQRVSPDEAAELGRTMALPRSETDALPTLHDGLTLWCAERDRQYVMTQPTDAEIGLLGTPRRMD</sequence>
<dbReference type="AlphaFoldDB" id="A0A1G7XJ08"/>
<accession>A0A1G7XJ08</accession>
<feature type="region of interest" description="Disordered" evidence="1">
    <location>
        <begin position="1"/>
        <end position="90"/>
    </location>
</feature>
<feature type="compositionally biased region" description="Low complexity" evidence="1">
    <location>
        <begin position="51"/>
        <end position="60"/>
    </location>
</feature>
<feature type="compositionally biased region" description="Pro residues" evidence="1">
    <location>
        <begin position="1"/>
        <end position="35"/>
    </location>
</feature>
<evidence type="ECO:0000256" key="1">
    <source>
        <dbReference type="SAM" id="MobiDB-lite"/>
    </source>
</evidence>
<gene>
    <name evidence="2" type="ORF">SAMN05216260_13227</name>
</gene>
<feature type="compositionally biased region" description="Gly residues" evidence="1">
    <location>
        <begin position="66"/>
        <end position="81"/>
    </location>
</feature>
<reference evidence="2 3" key="1">
    <citation type="submission" date="2016-10" db="EMBL/GenBank/DDBJ databases">
        <authorList>
            <person name="de Groot N.N."/>
        </authorList>
    </citation>
    <scope>NUCLEOTIDE SEQUENCE [LARGE SCALE GENOMIC DNA]</scope>
    <source>
        <strain evidence="2 3">CGMCC 4.1859</strain>
    </source>
</reference>
<protein>
    <submittedName>
        <fullName evidence="2">Uncharacterized protein</fullName>
    </submittedName>
</protein>
<dbReference type="EMBL" id="FNAX01000032">
    <property type="protein sequence ID" value="SDG84205.1"/>
    <property type="molecule type" value="Genomic_DNA"/>
</dbReference>